<proteinExistence type="predicted"/>
<dbReference type="GO" id="GO:0006508">
    <property type="term" value="P:proteolysis"/>
    <property type="evidence" value="ECO:0007669"/>
    <property type="project" value="InterPro"/>
</dbReference>
<dbReference type="InterPro" id="IPR029058">
    <property type="entry name" value="AB_hydrolase_fold"/>
</dbReference>
<sequence length="691" mass="75454">MKHGLHATVAATRGLRTILTTCLMSCLTTMTMSPTAAAAAQPDVDVVAAAPGSWTSPITLDAVFADAIGISAISPRGDAVYWLESRVNEAGRSVLVRRDGDGTVRDVSAAPMSLRSRVHEYGGGAYVIGEGVVYFSNDEDQGLYALPLEDGAVPTPLVTTPGLRFADLIVDAPRRRLIAVREDHRRADAEAVNTLVAIALDAPHEQTVLQSGWDFYSSPRISADGRYLAWLSWNHPNMPWDGTTLWQAPIDADGRVSSARRIAGGEQESVFQPEFAPDGELVFVSDRSGWWNLYGWRDGADAVRPLYPLDAEFGAPQWVFGMSLYGFDRQGRIICALRRRGDSQLAVLDRARGILREIATPFRDIQDLRVAADGRVLFVGGSPTQTPALVRVDVETGVTDVLRRSSALQIDAADISVPQAIEFPTIGGRTAHAFYYAPRNRRYRLPDGVAPPLRVLSHGGPTSATTATLNPAVQYWTSRGFAIVDVNYGGSSGYGRDYRRRLNGQWGVVDVDDAVNAARYLVERGLADGQRLAIKGGSAGGYTTLAALTFRDTFKAGASYYGIGDLETLARDTHKFESRYMDSLVGPYPRMQALYRERSPVRHADRLSTPLILFQGLLDKVVPPNQSQAMFDAVRAKGLPVAYVSFPNERHGFRALQSSQRALSAELYFYGRVFGFTPADDIEPVPIENLP</sequence>
<reference evidence="3 4" key="1">
    <citation type="submission" date="2016-11" db="EMBL/GenBank/DDBJ databases">
        <authorList>
            <person name="Jaros S."/>
            <person name="Januszkiewicz K."/>
            <person name="Wedrychowicz H."/>
        </authorList>
    </citation>
    <scope>NUCLEOTIDE SEQUENCE [LARGE SCALE GENOMIC DNA]</scope>
    <source>
        <strain evidence="3 4">CGMCC 1.7049</strain>
    </source>
</reference>
<feature type="signal peptide" evidence="1">
    <location>
        <begin position="1"/>
        <end position="38"/>
    </location>
</feature>
<dbReference type="InterPro" id="IPR001375">
    <property type="entry name" value="Peptidase_S9_cat"/>
</dbReference>
<dbReference type="SUPFAM" id="SSF53474">
    <property type="entry name" value="alpha/beta-Hydrolases"/>
    <property type="match status" value="1"/>
</dbReference>
<dbReference type="EMBL" id="FQWZ01000006">
    <property type="protein sequence ID" value="SHH16785.1"/>
    <property type="molecule type" value="Genomic_DNA"/>
</dbReference>
<evidence type="ECO:0000259" key="2">
    <source>
        <dbReference type="Pfam" id="PF00326"/>
    </source>
</evidence>
<dbReference type="Proteomes" id="UP000199758">
    <property type="component" value="Unassembled WGS sequence"/>
</dbReference>
<evidence type="ECO:0000313" key="3">
    <source>
        <dbReference type="EMBL" id="SHH16785.1"/>
    </source>
</evidence>
<feature type="chain" id="PRO_5012522399" evidence="1">
    <location>
        <begin position="39"/>
        <end position="691"/>
    </location>
</feature>
<keyword evidence="3" id="KW-0645">Protease</keyword>
<accession>A0A1M5QRM2</accession>
<dbReference type="InterPro" id="IPR011042">
    <property type="entry name" value="6-blade_b-propeller_TolB-like"/>
</dbReference>
<feature type="domain" description="Peptidase S9 prolyl oligopeptidase catalytic" evidence="2">
    <location>
        <begin position="472"/>
        <end position="675"/>
    </location>
</feature>
<keyword evidence="1" id="KW-0732">Signal</keyword>
<dbReference type="Gene3D" id="3.40.50.1820">
    <property type="entry name" value="alpha/beta hydrolase"/>
    <property type="match status" value="1"/>
</dbReference>
<keyword evidence="4" id="KW-1185">Reference proteome</keyword>
<gene>
    <name evidence="3" type="ORF">SAMN04488068_2791</name>
</gene>
<dbReference type="Gene3D" id="2.120.10.30">
    <property type="entry name" value="TolB, C-terminal domain"/>
    <property type="match status" value="1"/>
</dbReference>
<dbReference type="Pfam" id="PF00326">
    <property type="entry name" value="Peptidase_S9"/>
    <property type="match status" value="1"/>
</dbReference>
<keyword evidence="3" id="KW-0378">Hydrolase</keyword>
<dbReference type="STRING" id="490188.SAMN04488068_2791"/>
<dbReference type="GO" id="GO:0004177">
    <property type="term" value="F:aminopeptidase activity"/>
    <property type="evidence" value="ECO:0007669"/>
    <property type="project" value="UniProtKB-KW"/>
</dbReference>
<evidence type="ECO:0000256" key="1">
    <source>
        <dbReference type="SAM" id="SignalP"/>
    </source>
</evidence>
<organism evidence="3 4">
    <name type="scientific">Hydrocarboniphaga daqingensis</name>
    <dbReference type="NCBI Taxonomy" id="490188"/>
    <lineage>
        <taxon>Bacteria</taxon>
        <taxon>Pseudomonadati</taxon>
        <taxon>Pseudomonadota</taxon>
        <taxon>Gammaproteobacteria</taxon>
        <taxon>Nevskiales</taxon>
        <taxon>Nevskiaceae</taxon>
        <taxon>Hydrocarboniphaga</taxon>
    </lineage>
</organism>
<evidence type="ECO:0000313" key="4">
    <source>
        <dbReference type="Proteomes" id="UP000199758"/>
    </source>
</evidence>
<keyword evidence="3" id="KW-0031">Aminopeptidase</keyword>
<dbReference type="PANTHER" id="PTHR43056">
    <property type="entry name" value="PEPTIDASE S9 PROLYL OLIGOPEPTIDASE"/>
    <property type="match status" value="1"/>
</dbReference>
<dbReference type="AlphaFoldDB" id="A0A1M5QRM2"/>
<dbReference type="SUPFAM" id="SSF82171">
    <property type="entry name" value="DPP6 N-terminal domain-like"/>
    <property type="match status" value="1"/>
</dbReference>
<dbReference type="GO" id="GO:0008236">
    <property type="term" value="F:serine-type peptidase activity"/>
    <property type="evidence" value="ECO:0007669"/>
    <property type="project" value="InterPro"/>
</dbReference>
<dbReference type="InterPro" id="IPR050585">
    <property type="entry name" value="Xaa-Pro_dipeptidyl-ppase/CocE"/>
</dbReference>
<dbReference type="PANTHER" id="PTHR43056:SF5">
    <property type="entry name" value="PEPTIDASE S9 PROLYL OLIGOPEPTIDASE CATALYTIC DOMAIN-CONTAINING PROTEIN"/>
    <property type="match status" value="1"/>
</dbReference>
<name>A0A1M5QRM2_9GAMM</name>
<protein>
    <submittedName>
        <fullName evidence="3">Dipeptidyl aminopeptidase/acylaminoacyl peptidase</fullName>
    </submittedName>
</protein>